<dbReference type="Proteomes" id="UP001217918">
    <property type="component" value="Unassembled WGS sequence"/>
</dbReference>
<gene>
    <name evidence="1" type="ORF">P8C59_006627</name>
</gene>
<keyword evidence="2" id="KW-1185">Reference proteome</keyword>
<comment type="caution">
    <text evidence="1">The sequence shown here is derived from an EMBL/GenBank/DDBJ whole genome shotgun (WGS) entry which is preliminary data.</text>
</comment>
<dbReference type="EMBL" id="JAQQPM010000006">
    <property type="protein sequence ID" value="KAK2072261.1"/>
    <property type="molecule type" value="Genomic_DNA"/>
</dbReference>
<protein>
    <submittedName>
        <fullName evidence="1">Uncharacterized protein</fullName>
    </submittedName>
</protein>
<dbReference type="AlphaFoldDB" id="A0AAD9I6T3"/>
<evidence type="ECO:0000313" key="1">
    <source>
        <dbReference type="EMBL" id="KAK2072261.1"/>
    </source>
</evidence>
<accession>A0AAD9I6T3</accession>
<proteinExistence type="predicted"/>
<sequence>MLPFKTDSKIAPKIHGGFIAPPSLFTEWKPLALWKLTTTGNHETGTFCLFGAGPVLDRGVGSETSEVPSPSYIRRSSARWFLPIPAYISIPQPQLVPNISLPPGFDKDQETDSCKHTASKKQYAAAAAAAVSTATTRGQTHIISHLSKAAAVRPGSTTTALAPRSLPRFASLDRRLHALLGE</sequence>
<evidence type="ECO:0000313" key="2">
    <source>
        <dbReference type="Proteomes" id="UP001217918"/>
    </source>
</evidence>
<name>A0AAD9I6T3_9PEZI</name>
<organism evidence="1 2">
    <name type="scientific">Phyllachora maydis</name>
    <dbReference type="NCBI Taxonomy" id="1825666"/>
    <lineage>
        <taxon>Eukaryota</taxon>
        <taxon>Fungi</taxon>
        <taxon>Dikarya</taxon>
        <taxon>Ascomycota</taxon>
        <taxon>Pezizomycotina</taxon>
        <taxon>Sordariomycetes</taxon>
        <taxon>Sordariomycetidae</taxon>
        <taxon>Phyllachorales</taxon>
        <taxon>Phyllachoraceae</taxon>
        <taxon>Phyllachora</taxon>
    </lineage>
</organism>
<reference evidence="1" key="1">
    <citation type="journal article" date="2023" name="Mol. Plant Microbe Interact.">
        <title>Elucidating the Obligate Nature and Biological Capacity of an Invasive Fungal Corn Pathogen.</title>
        <authorList>
            <person name="MacCready J.S."/>
            <person name="Roggenkamp E.M."/>
            <person name="Gdanetz K."/>
            <person name="Chilvers M.I."/>
        </authorList>
    </citation>
    <scope>NUCLEOTIDE SEQUENCE</scope>
    <source>
        <strain evidence="1">PM02</strain>
    </source>
</reference>